<dbReference type="RefSeq" id="WP_284197480.1">
    <property type="nucleotide sequence ID" value="NZ_BSOG01000004.1"/>
</dbReference>
<keyword evidence="2" id="KW-1185">Reference proteome</keyword>
<dbReference type="SUPFAM" id="SSF52833">
    <property type="entry name" value="Thioredoxin-like"/>
    <property type="match status" value="1"/>
</dbReference>
<accession>A0ABQ5YIR8</accession>
<evidence type="ECO:0000313" key="1">
    <source>
        <dbReference type="EMBL" id="GLR14407.1"/>
    </source>
</evidence>
<protein>
    <recommendedName>
        <fullName evidence="3">(2Fe-2S) ferredoxin domain-containing protein</fullName>
    </recommendedName>
</protein>
<sequence>MKTIMVCIKHRYTDKPSCGGRGSDALACALEHLIADRQAPVKVHRFPCLGLCELGPNMKVVAGEMYHHVSEAMLPDILQSALDEPEA</sequence>
<dbReference type="CDD" id="cd02980">
    <property type="entry name" value="TRX_Fd_family"/>
    <property type="match status" value="1"/>
</dbReference>
<evidence type="ECO:0008006" key="3">
    <source>
        <dbReference type="Google" id="ProtNLM"/>
    </source>
</evidence>
<dbReference type="InterPro" id="IPR036249">
    <property type="entry name" value="Thioredoxin-like_sf"/>
</dbReference>
<name>A0ABQ5YIR8_9NEIS</name>
<proteinExistence type="predicted"/>
<dbReference type="Proteomes" id="UP001156706">
    <property type="component" value="Unassembled WGS sequence"/>
</dbReference>
<gene>
    <name evidence="1" type="ORF">GCM10007907_31970</name>
</gene>
<dbReference type="Gene3D" id="3.40.30.10">
    <property type="entry name" value="Glutaredoxin"/>
    <property type="match status" value="1"/>
</dbReference>
<evidence type="ECO:0000313" key="2">
    <source>
        <dbReference type="Proteomes" id="UP001156706"/>
    </source>
</evidence>
<reference evidence="2" key="1">
    <citation type="journal article" date="2019" name="Int. J. Syst. Evol. Microbiol.">
        <title>The Global Catalogue of Microorganisms (GCM) 10K type strain sequencing project: providing services to taxonomists for standard genome sequencing and annotation.</title>
        <authorList>
            <consortium name="The Broad Institute Genomics Platform"/>
            <consortium name="The Broad Institute Genome Sequencing Center for Infectious Disease"/>
            <person name="Wu L."/>
            <person name="Ma J."/>
        </authorList>
    </citation>
    <scope>NUCLEOTIDE SEQUENCE [LARGE SCALE GENOMIC DNA]</scope>
    <source>
        <strain evidence="2">NBRC 110044</strain>
    </source>
</reference>
<dbReference type="EMBL" id="BSOG01000004">
    <property type="protein sequence ID" value="GLR14407.1"/>
    <property type="molecule type" value="Genomic_DNA"/>
</dbReference>
<comment type="caution">
    <text evidence="1">The sequence shown here is derived from an EMBL/GenBank/DDBJ whole genome shotgun (WGS) entry which is preliminary data.</text>
</comment>
<organism evidence="1 2">
    <name type="scientific">Chitinimonas prasina</name>
    <dbReference type="NCBI Taxonomy" id="1434937"/>
    <lineage>
        <taxon>Bacteria</taxon>
        <taxon>Pseudomonadati</taxon>
        <taxon>Pseudomonadota</taxon>
        <taxon>Betaproteobacteria</taxon>
        <taxon>Neisseriales</taxon>
        <taxon>Chitinibacteraceae</taxon>
        <taxon>Chitinimonas</taxon>
    </lineage>
</organism>